<dbReference type="OrthoDB" id="7010146at2"/>
<evidence type="ECO:0000259" key="1">
    <source>
        <dbReference type="PROSITE" id="PS50801"/>
    </source>
</evidence>
<dbReference type="EMBL" id="HG322950">
    <property type="protein sequence ID" value="CDF85886.1"/>
    <property type="molecule type" value="Genomic_DNA"/>
</dbReference>
<dbReference type="AlphaFoldDB" id="A0A024HLX3"/>
<sequence>MTSQAGISEVEAGVLHLSGVLDYRSGPQLRAEGRSLIAATQAPRLVLDCSAVEKSSSVGLSLLLSFLRDADQAKKPLEIRGLPKDMRDIAKVSDLQEILPLKD</sequence>
<reference evidence="2 3" key="1">
    <citation type="submission" date="2013-03" db="EMBL/GenBank/DDBJ databases">
        <authorList>
            <person name="Linke B."/>
        </authorList>
    </citation>
    <scope>NUCLEOTIDE SEQUENCE [LARGE SCALE GENOMIC DNA]</scope>
    <source>
        <strain evidence="2 3">B13</strain>
    </source>
</reference>
<accession>A0A024HLX3</accession>
<dbReference type="PANTHER" id="PTHR35849">
    <property type="entry name" value="BLR2341 PROTEIN"/>
    <property type="match status" value="1"/>
</dbReference>
<dbReference type="InterPro" id="IPR002645">
    <property type="entry name" value="STAS_dom"/>
</dbReference>
<dbReference type="STRING" id="1301098.PKB_4562"/>
<evidence type="ECO:0000313" key="2">
    <source>
        <dbReference type="EMBL" id="CDF85886.1"/>
    </source>
</evidence>
<reference evidence="2 3" key="2">
    <citation type="submission" date="2014-05" db="EMBL/GenBank/DDBJ databases">
        <title>Genome sequence of the 3-chlorobenzoate degrading bacterium Pseudomonas knackmussii B13 shows multiple evidence for horizontal gene transfer.</title>
        <authorList>
            <person name="Miyazaki R."/>
            <person name="Bertelli C."/>
            <person name="Falquet L."/>
            <person name="Robinson-Rechavi M."/>
            <person name="Gharib W."/>
            <person name="Roy S."/>
            <person name="Van der Meer J.R."/>
        </authorList>
    </citation>
    <scope>NUCLEOTIDE SEQUENCE [LARGE SCALE GENOMIC DNA]</scope>
    <source>
        <strain evidence="2 3">B13</strain>
    </source>
</reference>
<dbReference type="PROSITE" id="PS50801">
    <property type="entry name" value="STAS"/>
    <property type="match status" value="1"/>
</dbReference>
<dbReference type="PATRIC" id="fig|1301098.3.peg.4550"/>
<gene>
    <name evidence="2" type="ORF">PKB_4562</name>
</gene>
<dbReference type="InterPro" id="IPR058548">
    <property type="entry name" value="MlaB-like_STAS"/>
</dbReference>
<dbReference type="KEGG" id="pkc:PKB_4562"/>
<dbReference type="Proteomes" id="UP000025241">
    <property type="component" value="Chromosome I"/>
</dbReference>
<dbReference type="InterPro" id="IPR052746">
    <property type="entry name" value="MlaB_ABC_Transporter"/>
</dbReference>
<dbReference type="RefSeq" id="WP_043254648.1">
    <property type="nucleotide sequence ID" value="NZ_HG322950.1"/>
</dbReference>
<evidence type="ECO:0000313" key="3">
    <source>
        <dbReference type="Proteomes" id="UP000025241"/>
    </source>
</evidence>
<feature type="domain" description="STAS" evidence="1">
    <location>
        <begin position="14"/>
        <end position="103"/>
    </location>
</feature>
<dbReference type="InterPro" id="IPR036513">
    <property type="entry name" value="STAS_dom_sf"/>
</dbReference>
<keyword evidence="3" id="KW-1185">Reference proteome</keyword>
<dbReference type="HOGENOM" id="CLU_115403_13_2_6"/>
<dbReference type="Gene3D" id="3.30.750.24">
    <property type="entry name" value="STAS domain"/>
    <property type="match status" value="1"/>
</dbReference>
<dbReference type="SUPFAM" id="SSF52091">
    <property type="entry name" value="SpoIIaa-like"/>
    <property type="match status" value="1"/>
</dbReference>
<dbReference type="eggNOG" id="COG1366">
    <property type="taxonomic scope" value="Bacteria"/>
</dbReference>
<dbReference type="PANTHER" id="PTHR35849:SF1">
    <property type="entry name" value="INTERMEMBRANE PHOSPHOLIPID TRANSPORT SYSTEM BINDING PROTEIN MLAB"/>
    <property type="match status" value="1"/>
</dbReference>
<organism evidence="2 3">
    <name type="scientific">Pseudomonas knackmussii (strain DSM 6978 / CCUG 54928 / LMG 23759 / B13)</name>
    <dbReference type="NCBI Taxonomy" id="1301098"/>
    <lineage>
        <taxon>Bacteria</taxon>
        <taxon>Pseudomonadati</taxon>
        <taxon>Pseudomonadota</taxon>
        <taxon>Gammaproteobacteria</taxon>
        <taxon>Pseudomonadales</taxon>
        <taxon>Pseudomonadaceae</taxon>
        <taxon>Pseudomonas</taxon>
    </lineage>
</organism>
<name>A0A024HLX3_PSEKB</name>
<dbReference type="Pfam" id="PF13466">
    <property type="entry name" value="STAS_2"/>
    <property type="match status" value="1"/>
</dbReference>
<protein>
    <recommendedName>
        <fullName evidence="1">STAS domain-containing protein</fullName>
    </recommendedName>
</protein>
<proteinExistence type="predicted"/>